<organism evidence="6 7">
    <name type="scientific">Certhia brachydactyla</name>
    <name type="common">short-toed tree-creeper</name>
    <dbReference type="NCBI Taxonomy" id="73330"/>
    <lineage>
        <taxon>Eukaryota</taxon>
        <taxon>Metazoa</taxon>
        <taxon>Chordata</taxon>
        <taxon>Craniata</taxon>
        <taxon>Vertebrata</taxon>
        <taxon>Euteleostomi</taxon>
        <taxon>Archelosauria</taxon>
        <taxon>Archosauria</taxon>
        <taxon>Dinosauria</taxon>
        <taxon>Saurischia</taxon>
        <taxon>Theropoda</taxon>
        <taxon>Coelurosauria</taxon>
        <taxon>Aves</taxon>
        <taxon>Neognathae</taxon>
        <taxon>Neoaves</taxon>
        <taxon>Telluraves</taxon>
        <taxon>Australaves</taxon>
        <taxon>Passeriformes</taxon>
        <taxon>Certhiidae</taxon>
        <taxon>Certhiinae</taxon>
        <taxon>Certhia</taxon>
    </lineage>
</organism>
<accession>A0A7L1WWC7</accession>
<gene>
    <name evidence="6" type="primary">Aldob</name>
    <name evidence="6" type="ORF">CERBRA_R15790</name>
</gene>
<reference evidence="6 7" key="1">
    <citation type="submission" date="2019-09" db="EMBL/GenBank/DDBJ databases">
        <title>Bird 10,000 Genomes (B10K) Project - Family phase.</title>
        <authorList>
            <person name="Zhang G."/>
        </authorList>
    </citation>
    <scope>NUCLEOTIDE SEQUENCE [LARGE SCALE GENOMIC DNA]</scope>
    <source>
        <strain evidence="6">B10K-DU-002-20</strain>
        <tissue evidence="6">Muscle</tissue>
    </source>
</reference>
<dbReference type="SUPFAM" id="SSF51569">
    <property type="entry name" value="Aldolase"/>
    <property type="match status" value="1"/>
</dbReference>
<evidence type="ECO:0000256" key="1">
    <source>
        <dbReference type="ARBA" id="ARBA00004714"/>
    </source>
</evidence>
<evidence type="ECO:0000256" key="3">
    <source>
        <dbReference type="ARBA" id="ARBA00013068"/>
    </source>
</evidence>
<dbReference type="Gene3D" id="3.20.20.70">
    <property type="entry name" value="Aldolase class I"/>
    <property type="match status" value="1"/>
</dbReference>
<comment type="similarity">
    <text evidence="2">Belongs to the class I fructose-bisphosphate aldolase family.</text>
</comment>
<dbReference type="InterPro" id="IPR000741">
    <property type="entry name" value="FBA_I"/>
</dbReference>
<feature type="non-terminal residue" evidence="6">
    <location>
        <position position="1"/>
    </location>
</feature>
<dbReference type="OrthoDB" id="36455at2759"/>
<evidence type="ECO:0000313" key="7">
    <source>
        <dbReference type="Proteomes" id="UP000536092"/>
    </source>
</evidence>
<dbReference type="InterPro" id="IPR013785">
    <property type="entry name" value="Aldolase_TIM"/>
</dbReference>
<feature type="non-terminal residue" evidence="6">
    <location>
        <position position="61"/>
    </location>
</feature>
<name>A0A7L1WWC7_9PASS</name>
<sequence length="61" mass="6704">GGQSEEEASLNLNAMNQSPLPKPWKLTFSYGRALQASALAAWLGKNENKKAAQEAFRKRAQ</sequence>
<dbReference type="PANTHER" id="PTHR11627">
    <property type="entry name" value="FRUCTOSE-BISPHOSPHATE ALDOLASE"/>
    <property type="match status" value="1"/>
</dbReference>
<proteinExistence type="inferred from homology"/>
<comment type="caution">
    <text evidence="6">The sequence shown here is derived from an EMBL/GenBank/DDBJ whole genome shotgun (WGS) entry which is preliminary data.</text>
</comment>
<evidence type="ECO:0000256" key="4">
    <source>
        <dbReference type="ARBA" id="ARBA00023152"/>
    </source>
</evidence>
<dbReference type="Proteomes" id="UP000536092">
    <property type="component" value="Unassembled WGS sequence"/>
</dbReference>
<dbReference type="EC" id="4.1.2.13" evidence="3"/>
<evidence type="ECO:0000256" key="5">
    <source>
        <dbReference type="ARBA" id="ARBA00023239"/>
    </source>
</evidence>
<comment type="pathway">
    <text evidence="1">Carbohydrate degradation; glycolysis; D-glyceraldehyde 3-phosphate and glycerone phosphate from D-glucose: step 4/4.</text>
</comment>
<keyword evidence="5" id="KW-0456">Lyase</keyword>
<dbReference type="GO" id="GO:0006096">
    <property type="term" value="P:glycolytic process"/>
    <property type="evidence" value="ECO:0007669"/>
    <property type="project" value="UniProtKB-UniPathway"/>
</dbReference>
<protein>
    <recommendedName>
        <fullName evidence="3">fructose-bisphosphate aldolase</fullName>
        <ecNumber evidence="3">4.1.2.13</ecNumber>
    </recommendedName>
</protein>
<keyword evidence="4" id="KW-0324">Glycolysis</keyword>
<evidence type="ECO:0000313" key="6">
    <source>
        <dbReference type="EMBL" id="NXP02081.1"/>
    </source>
</evidence>
<evidence type="ECO:0000256" key="2">
    <source>
        <dbReference type="ARBA" id="ARBA00010387"/>
    </source>
</evidence>
<keyword evidence="7" id="KW-1185">Reference proteome</keyword>
<dbReference type="EMBL" id="VXBV01012990">
    <property type="protein sequence ID" value="NXP02081.1"/>
    <property type="molecule type" value="Genomic_DNA"/>
</dbReference>
<dbReference type="UniPathway" id="UPA00109">
    <property type="reaction ID" value="UER00183"/>
</dbReference>
<dbReference type="GO" id="GO:0004332">
    <property type="term" value="F:fructose-bisphosphate aldolase activity"/>
    <property type="evidence" value="ECO:0007669"/>
    <property type="project" value="UniProtKB-EC"/>
</dbReference>
<dbReference type="AlphaFoldDB" id="A0A7L1WWC7"/>
<dbReference type="Pfam" id="PF00274">
    <property type="entry name" value="Glycolytic"/>
    <property type="match status" value="1"/>
</dbReference>